<dbReference type="SUPFAM" id="SSF143243">
    <property type="entry name" value="Nqo5-like"/>
    <property type="match status" value="1"/>
</dbReference>
<organism evidence="5 6">
    <name type="scientific">Dehalogenimonas etheniformans</name>
    <dbReference type="NCBI Taxonomy" id="1536648"/>
    <lineage>
        <taxon>Bacteria</taxon>
        <taxon>Bacillati</taxon>
        <taxon>Chloroflexota</taxon>
        <taxon>Dehalococcoidia</taxon>
        <taxon>Dehalococcoidales</taxon>
        <taxon>Dehalococcoidaceae</taxon>
        <taxon>Dehalogenimonas</taxon>
    </lineage>
</organism>
<dbReference type="InterPro" id="IPR029014">
    <property type="entry name" value="NiFe-Hase_large"/>
</dbReference>
<evidence type="ECO:0000259" key="4">
    <source>
        <dbReference type="Pfam" id="PF00346"/>
    </source>
</evidence>
<dbReference type="GO" id="GO:0016651">
    <property type="term" value="F:oxidoreductase activity, acting on NAD(P)H"/>
    <property type="evidence" value="ECO:0007669"/>
    <property type="project" value="InterPro"/>
</dbReference>
<dbReference type="GO" id="GO:0008137">
    <property type="term" value="F:NADH dehydrogenase (ubiquinone) activity"/>
    <property type="evidence" value="ECO:0007669"/>
    <property type="project" value="InterPro"/>
</dbReference>
<dbReference type="InterPro" id="IPR052197">
    <property type="entry name" value="ComplexI_49kDa-like"/>
</dbReference>
<dbReference type="Pfam" id="PF00329">
    <property type="entry name" value="Complex1_30kDa"/>
    <property type="match status" value="1"/>
</dbReference>
<reference evidence="5 6" key="1">
    <citation type="journal article" date="2017" name="ISME J.">
        <title>Grape pomace compost harbors organohalide-respiring Dehalogenimonas species with novel reductive dehalogenase genes.</title>
        <authorList>
            <person name="Yang Y."/>
            <person name="Higgins S.A."/>
            <person name="Yan J."/>
            <person name="Simsir B."/>
            <person name="Chourey K."/>
            <person name="Iyer R."/>
            <person name="Hettich R.L."/>
            <person name="Baldwin B."/>
            <person name="Ogles D.M."/>
            <person name="Loffler F.E."/>
        </authorList>
    </citation>
    <scope>NUCLEOTIDE SEQUENCE [LARGE SCALE GENOMIC DNA]</scope>
    <source>
        <strain evidence="5 6">GP</strain>
    </source>
</reference>
<proteinExistence type="predicted"/>
<feature type="domain" description="NADH-quinone oxidoreductase subunit D" evidence="4">
    <location>
        <begin position="295"/>
        <end position="450"/>
    </location>
</feature>
<keyword evidence="2" id="KW-0520">NAD</keyword>
<evidence type="ECO:0000313" key="5">
    <source>
        <dbReference type="EMBL" id="PPD57318.1"/>
    </source>
</evidence>
<evidence type="ECO:0000259" key="3">
    <source>
        <dbReference type="Pfam" id="PF00329"/>
    </source>
</evidence>
<dbReference type="SUPFAM" id="SSF56762">
    <property type="entry name" value="HydB/Nqo4-like"/>
    <property type="match status" value="1"/>
</dbReference>
<gene>
    <name evidence="5" type="ORF">JP09_009750</name>
</gene>
<dbReference type="OrthoDB" id="138442at2"/>
<evidence type="ECO:0000256" key="2">
    <source>
        <dbReference type="ARBA" id="ARBA00023027"/>
    </source>
</evidence>
<protein>
    <submittedName>
        <fullName evidence="5">Hydrogenase</fullName>
    </submittedName>
</protein>
<dbReference type="Proteomes" id="UP000235653">
    <property type="component" value="Unassembled WGS sequence"/>
</dbReference>
<keyword evidence="6" id="KW-1185">Reference proteome</keyword>
<dbReference type="PANTHER" id="PTHR43485:SF1">
    <property type="entry name" value="FORMATE HYDROGENLYASE SUBUNIT 5-RELATED"/>
    <property type="match status" value="1"/>
</dbReference>
<comment type="caution">
    <text evidence="5">The sequence shown here is derived from an EMBL/GenBank/DDBJ whole genome shotgun (WGS) entry which is preliminary data.</text>
</comment>
<dbReference type="InterPro" id="IPR001135">
    <property type="entry name" value="NADH_Q_OxRdtase_suD"/>
</dbReference>
<dbReference type="Gene3D" id="1.10.645.10">
    <property type="entry name" value="Cytochrome-c3 Hydrogenase, chain B"/>
    <property type="match status" value="1"/>
</dbReference>
<dbReference type="RefSeq" id="WP_102331513.1">
    <property type="nucleotide sequence ID" value="NZ_CP058566.2"/>
</dbReference>
<dbReference type="GO" id="GO:0051287">
    <property type="term" value="F:NAD binding"/>
    <property type="evidence" value="ECO:0007669"/>
    <property type="project" value="InterPro"/>
</dbReference>
<name>A0A2P5P4U8_9CHLR</name>
<dbReference type="Gene3D" id="3.30.460.80">
    <property type="entry name" value="NADH:ubiquinone oxidoreductase, 30kDa subunit"/>
    <property type="match status" value="1"/>
</dbReference>
<dbReference type="EMBL" id="JQAN02000014">
    <property type="protein sequence ID" value="PPD57318.1"/>
    <property type="molecule type" value="Genomic_DNA"/>
</dbReference>
<dbReference type="GO" id="GO:0048038">
    <property type="term" value="F:quinone binding"/>
    <property type="evidence" value="ECO:0007669"/>
    <property type="project" value="InterPro"/>
</dbReference>
<dbReference type="InterPro" id="IPR037232">
    <property type="entry name" value="NADH_quin_OxRdtase_su_C/D-like"/>
</dbReference>
<evidence type="ECO:0000313" key="6">
    <source>
        <dbReference type="Proteomes" id="UP000235653"/>
    </source>
</evidence>
<feature type="domain" description="NADH:ubiquinone oxidoreductase 30kDa subunit" evidence="3">
    <location>
        <begin position="35"/>
        <end position="148"/>
    </location>
</feature>
<dbReference type="InterPro" id="IPR001268">
    <property type="entry name" value="NADH_UbQ_OxRdtase_30kDa_su"/>
</dbReference>
<accession>A0A2P5P4U8</accession>
<dbReference type="PANTHER" id="PTHR43485">
    <property type="entry name" value="HYDROGENASE-4 COMPONENT G"/>
    <property type="match status" value="1"/>
</dbReference>
<keyword evidence="1" id="KW-0560">Oxidoreductase</keyword>
<evidence type="ECO:0000256" key="1">
    <source>
        <dbReference type="ARBA" id="ARBA00023002"/>
    </source>
</evidence>
<sequence>MQNLISVVEQHLYNKGFDSRSRKGSSGETHLSVSVVALVEAVALLKKQQDVLLIGLWAAQDFTNDGFTLFYCFEWRGARDLFVLEVRLVGNRAISIASEYPIASYFQREIADGFGIEFTGSFDTRRLFLHEAYADDFHPLLKSFDGHRPESAKITPAREYRFKEITGEGVYQIPVGPVHAGIIEPGHFRFSVIGETIFNLEIRHFWKHRGIEKLAEGKTTDEALKLAETVSGDESAVNACGFAMAVECIAGVNVPRRGWELRMIVLELERVYSHLGDLAGMSVDVAYPVGAAPFFVLREEIMRWNAELTGSRFLKGFIVPGGCARDLSHEHLEDLKEYTLCFSNRFNQALDGIYDSAWVIDRFETTGIVKRELVAPLNLTGPTARASGTVIDTRVDHPYGLYEEFKPEVEIGDSGDVLSRFQVKAGEIEESLRLIGDIITKTQAGPVRVDCRPESGYALSLVEAARGQNLNWVCLKDGRVDRWKVRTSSFSNWLAIQHAVIGNIVPDFPLINKSLNLSYAGNDL</sequence>
<dbReference type="AlphaFoldDB" id="A0A2P5P4U8"/>
<dbReference type="Pfam" id="PF00346">
    <property type="entry name" value="Complex1_49kDa"/>
    <property type="match status" value="1"/>
</dbReference>